<sequence length="277" mass="29928">MISQISNSEPELFSTQCRGAQAIYNSRKVCWFRDRIRRAPNRGDVEASHRPLANADISSLHELSGLSYASPPAHELSGLSDASPPTYELSGLSDASPPTHELSGLSDASPPTYELSGLSDASPPTLELSGLSDASLPTYELSGLSYASPQTHELSGLSYTSPQTHELSGLSYTSSQTVGTSATASTSPATSQTKKRKRREVRKGPRRDASGDEASEARKCPYCDQTFSGAVCDQKSNLKRHIGHKHPHPGKRAPYVCSKCGDRFVRSDYLSTHKKKC</sequence>
<comment type="caution">
    <text evidence="4">The sequence shown here is derived from an EMBL/GenBank/DDBJ whole genome shotgun (WGS) entry which is preliminary data.</text>
</comment>
<evidence type="ECO:0000313" key="5">
    <source>
        <dbReference type="Proteomes" id="UP000606974"/>
    </source>
</evidence>
<reference evidence="4" key="1">
    <citation type="submission" date="2020-02" db="EMBL/GenBank/DDBJ databases">
        <authorList>
            <person name="Palmer J.M."/>
        </authorList>
    </citation>
    <scope>NUCLEOTIDE SEQUENCE</scope>
    <source>
        <strain evidence="4">EPUS1.4</strain>
        <tissue evidence="4">Thallus</tissue>
    </source>
</reference>
<feature type="compositionally biased region" description="Low complexity" evidence="2">
    <location>
        <begin position="173"/>
        <end position="192"/>
    </location>
</feature>
<organism evidence="4 5">
    <name type="scientific">Endocarpon pusillum</name>
    <dbReference type="NCBI Taxonomy" id="364733"/>
    <lineage>
        <taxon>Eukaryota</taxon>
        <taxon>Fungi</taxon>
        <taxon>Dikarya</taxon>
        <taxon>Ascomycota</taxon>
        <taxon>Pezizomycotina</taxon>
        <taxon>Eurotiomycetes</taxon>
        <taxon>Chaetothyriomycetidae</taxon>
        <taxon>Verrucariales</taxon>
        <taxon>Verrucariaceae</taxon>
        <taxon>Endocarpon</taxon>
    </lineage>
</organism>
<proteinExistence type="predicted"/>
<dbReference type="SUPFAM" id="SSF57667">
    <property type="entry name" value="beta-beta-alpha zinc fingers"/>
    <property type="match status" value="1"/>
</dbReference>
<dbReference type="InterPro" id="IPR013087">
    <property type="entry name" value="Znf_C2H2_type"/>
</dbReference>
<evidence type="ECO:0000259" key="3">
    <source>
        <dbReference type="PROSITE" id="PS50157"/>
    </source>
</evidence>
<evidence type="ECO:0000256" key="2">
    <source>
        <dbReference type="SAM" id="MobiDB-lite"/>
    </source>
</evidence>
<gene>
    <name evidence="4" type="ORF">GJ744_008175</name>
</gene>
<evidence type="ECO:0000256" key="1">
    <source>
        <dbReference type="PROSITE-ProRule" id="PRU00042"/>
    </source>
</evidence>
<name>A0A8H7ALI2_9EURO</name>
<protein>
    <recommendedName>
        <fullName evidence="3">C2H2-type domain-containing protein</fullName>
    </recommendedName>
</protein>
<dbReference type="OrthoDB" id="654211at2759"/>
<evidence type="ECO:0000313" key="4">
    <source>
        <dbReference type="EMBL" id="KAF7509281.1"/>
    </source>
</evidence>
<dbReference type="Gene3D" id="3.30.160.60">
    <property type="entry name" value="Classic Zinc Finger"/>
    <property type="match status" value="1"/>
</dbReference>
<keyword evidence="1" id="KW-0862">Zinc</keyword>
<feature type="compositionally biased region" description="Basic and acidic residues" evidence="2">
    <location>
        <begin position="202"/>
        <end position="215"/>
    </location>
</feature>
<keyword evidence="5" id="KW-1185">Reference proteome</keyword>
<accession>A0A8H7ALI2</accession>
<dbReference type="GO" id="GO:0008270">
    <property type="term" value="F:zinc ion binding"/>
    <property type="evidence" value="ECO:0007669"/>
    <property type="project" value="UniProtKB-KW"/>
</dbReference>
<dbReference type="InterPro" id="IPR036236">
    <property type="entry name" value="Znf_C2H2_sf"/>
</dbReference>
<feature type="region of interest" description="Disordered" evidence="2">
    <location>
        <begin position="71"/>
        <end position="131"/>
    </location>
</feature>
<dbReference type="Proteomes" id="UP000606974">
    <property type="component" value="Unassembled WGS sequence"/>
</dbReference>
<feature type="compositionally biased region" description="Polar residues" evidence="2">
    <location>
        <begin position="153"/>
        <end position="172"/>
    </location>
</feature>
<dbReference type="AlphaFoldDB" id="A0A8H7ALI2"/>
<keyword evidence="1" id="KW-0863">Zinc-finger</keyword>
<feature type="region of interest" description="Disordered" evidence="2">
    <location>
        <begin position="153"/>
        <end position="215"/>
    </location>
</feature>
<dbReference type="PROSITE" id="PS50157">
    <property type="entry name" value="ZINC_FINGER_C2H2_2"/>
    <property type="match status" value="1"/>
</dbReference>
<keyword evidence="1" id="KW-0479">Metal-binding</keyword>
<feature type="domain" description="C2H2-type" evidence="3">
    <location>
        <begin position="255"/>
        <end position="277"/>
    </location>
</feature>
<dbReference type="EMBL" id="JAACFV010000043">
    <property type="protein sequence ID" value="KAF7509281.1"/>
    <property type="molecule type" value="Genomic_DNA"/>
</dbReference>